<dbReference type="Gene3D" id="3.30.930.10">
    <property type="entry name" value="Bira Bifunctional Protein, Domain 2"/>
    <property type="match status" value="1"/>
</dbReference>
<evidence type="ECO:0000256" key="6">
    <source>
        <dbReference type="ARBA" id="ARBA00022553"/>
    </source>
</evidence>
<evidence type="ECO:0000313" key="24">
    <source>
        <dbReference type="RefSeq" id="XP_029289147.1"/>
    </source>
</evidence>
<keyword evidence="15 21" id="KW-0648">Protein biosynthesis</keyword>
<keyword evidence="7 21" id="KW-0820">tRNA-binding</keyword>
<feature type="binding site" evidence="21">
    <location>
        <position position="726"/>
    </location>
    <ligand>
        <name>Zn(2+)</name>
        <dbReference type="ChEBI" id="CHEBI:29105"/>
    </ligand>
</feature>
<keyword evidence="10 21" id="KW-0547">Nucleotide-binding</keyword>
<keyword evidence="6" id="KW-0597">Phosphoprotein</keyword>
<gene>
    <name evidence="24 25 26" type="primary">aars</name>
    <name evidence="21" type="synonym">AARS</name>
</gene>
<protein>
    <recommendedName>
        <fullName evidence="3">Alanine--tRNA ligase</fullName>
        <ecNumber evidence="2">6.1.1.7</ecNumber>
    </recommendedName>
    <alternativeName>
        <fullName evidence="19">Protein lactyltransferase AARS1</fullName>
    </alternativeName>
</protein>
<dbReference type="InterPro" id="IPR012947">
    <property type="entry name" value="tRNA_SAD"/>
</dbReference>
<evidence type="ECO:0000256" key="20">
    <source>
        <dbReference type="ARBA" id="ARBA00048300"/>
    </source>
</evidence>
<dbReference type="CDD" id="cd00673">
    <property type="entry name" value="AlaRS_core"/>
    <property type="match status" value="1"/>
</dbReference>
<feature type="binding site" evidence="21">
    <location>
        <position position="604"/>
    </location>
    <ligand>
        <name>Zn(2+)</name>
        <dbReference type="ChEBI" id="CHEBI:29105"/>
    </ligand>
</feature>
<evidence type="ECO:0000256" key="7">
    <source>
        <dbReference type="ARBA" id="ARBA00022555"/>
    </source>
</evidence>
<dbReference type="InterPro" id="IPR009000">
    <property type="entry name" value="Transl_B-barrel_sf"/>
</dbReference>
<dbReference type="SUPFAM" id="SSF50447">
    <property type="entry name" value="Translation proteins"/>
    <property type="match status" value="1"/>
</dbReference>
<keyword evidence="9 21" id="KW-0479">Metal-binding</keyword>
<dbReference type="EC" id="6.1.1.7" evidence="2"/>
<evidence type="ECO:0000256" key="3">
    <source>
        <dbReference type="ARBA" id="ARBA00017959"/>
    </source>
</evidence>
<dbReference type="InterPro" id="IPR018164">
    <property type="entry name" value="Ala-tRNA-synth_IIc_N"/>
</dbReference>
<evidence type="ECO:0000256" key="5">
    <source>
        <dbReference type="ARBA" id="ARBA00022490"/>
    </source>
</evidence>
<comment type="similarity">
    <text evidence="1">Belongs to the class-II aminoacyl-tRNA synthetase family. Alax-L subfamily.</text>
</comment>
<dbReference type="NCBIfam" id="TIGR00344">
    <property type="entry name" value="alaS"/>
    <property type="match status" value="1"/>
</dbReference>
<keyword evidence="16" id="KW-0007">Acetylation</keyword>
<dbReference type="Gene3D" id="2.40.30.130">
    <property type="match status" value="1"/>
</dbReference>
<dbReference type="Pfam" id="PF01411">
    <property type="entry name" value="tRNA-synt_2c"/>
    <property type="match status" value="1"/>
</dbReference>
<dbReference type="HAMAP" id="MF_00036_B">
    <property type="entry name" value="Ala_tRNA_synth_B"/>
    <property type="match status" value="1"/>
</dbReference>
<keyword evidence="23" id="KW-1185">Reference proteome</keyword>
<feature type="binding site" evidence="21">
    <location>
        <position position="608"/>
    </location>
    <ligand>
        <name>Zn(2+)</name>
        <dbReference type="ChEBI" id="CHEBI:29105"/>
    </ligand>
</feature>
<evidence type="ECO:0000256" key="17">
    <source>
        <dbReference type="ARBA" id="ARBA00023146"/>
    </source>
</evidence>
<dbReference type="GeneTree" id="ENSGT00940000157335"/>
<dbReference type="FunFam" id="2.40.30.130:FF:000002">
    <property type="entry name" value="alanine--tRNA ligase, cytoplasmic"/>
    <property type="match status" value="1"/>
</dbReference>
<dbReference type="FunFam" id="3.30.930.10:FF:000011">
    <property type="entry name" value="Alanine--tRNA ligase, cytoplasmic"/>
    <property type="match status" value="1"/>
</dbReference>
<keyword evidence="14 21" id="KW-0694">RNA-binding</keyword>
<dbReference type="SUPFAM" id="SSF55186">
    <property type="entry name" value="ThrRS/AlaRS common domain"/>
    <property type="match status" value="1"/>
</dbReference>
<organism evidence="23 25">
    <name type="scientific">Cottoperca gobio</name>
    <name type="common">Frogmouth</name>
    <name type="synonym">Aphritis gobio</name>
    <dbReference type="NCBI Taxonomy" id="56716"/>
    <lineage>
        <taxon>Eukaryota</taxon>
        <taxon>Metazoa</taxon>
        <taxon>Chordata</taxon>
        <taxon>Craniata</taxon>
        <taxon>Vertebrata</taxon>
        <taxon>Euteleostomi</taxon>
        <taxon>Actinopterygii</taxon>
        <taxon>Neopterygii</taxon>
        <taxon>Teleostei</taxon>
        <taxon>Neoteleostei</taxon>
        <taxon>Acanthomorphata</taxon>
        <taxon>Eupercaria</taxon>
        <taxon>Perciformes</taxon>
        <taxon>Notothenioidei</taxon>
        <taxon>Bovichtidae</taxon>
        <taxon>Cottoperca</taxon>
    </lineage>
</organism>
<dbReference type="InterPro" id="IPR023033">
    <property type="entry name" value="Ala_tRNA_ligase_euk/bac"/>
</dbReference>
<dbReference type="InterPro" id="IPR018162">
    <property type="entry name" value="Ala-tRNA-ligase_IIc_anticod-bd"/>
</dbReference>
<dbReference type="InterPro" id="IPR018165">
    <property type="entry name" value="Ala-tRNA-synth_IIc_core"/>
</dbReference>
<dbReference type="GO" id="GO:0002161">
    <property type="term" value="F:aminoacyl-tRNA deacylase activity"/>
    <property type="evidence" value="ECO:0007669"/>
    <property type="project" value="TreeGrafter"/>
</dbReference>
<evidence type="ECO:0000256" key="2">
    <source>
        <dbReference type="ARBA" id="ARBA00013168"/>
    </source>
</evidence>
<evidence type="ECO:0000256" key="15">
    <source>
        <dbReference type="ARBA" id="ARBA00022917"/>
    </source>
</evidence>
<comment type="catalytic activity">
    <reaction evidence="20 21">
        <text>tRNA(Ala) + L-alanine + ATP = L-alanyl-tRNA(Ala) + AMP + diphosphate</text>
        <dbReference type="Rhea" id="RHEA:12540"/>
        <dbReference type="Rhea" id="RHEA-COMP:9657"/>
        <dbReference type="Rhea" id="RHEA-COMP:9923"/>
        <dbReference type="ChEBI" id="CHEBI:30616"/>
        <dbReference type="ChEBI" id="CHEBI:33019"/>
        <dbReference type="ChEBI" id="CHEBI:57972"/>
        <dbReference type="ChEBI" id="CHEBI:78442"/>
        <dbReference type="ChEBI" id="CHEBI:78497"/>
        <dbReference type="ChEBI" id="CHEBI:456215"/>
        <dbReference type="EC" id="6.1.1.7"/>
    </reaction>
</comment>
<dbReference type="GO" id="GO:0004813">
    <property type="term" value="F:alanine-tRNA ligase activity"/>
    <property type="evidence" value="ECO:0007669"/>
    <property type="project" value="UniProtKB-UniRule"/>
</dbReference>
<dbReference type="CTD" id="16"/>
<dbReference type="Gene3D" id="3.10.310.40">
    <property type="match status" value="1"/>
</dbReference>
<dbReference type="Gene3D" id="3.30.980.10">
    <property type="entry name" value="Threonyl-trna Synthetase, Chain A, domain 2"/>
    <property type="match status" value="1"/>
</dbReference>
<keyword evidence="4" id="KW-0488">Methylation</keyword>
<dbReference type="SUPFAM" id="SSF55681">
    <property type="entry name" value="Class II aaRS and biotin synthetases"/>
    <property type="match status" value="1"/>
</dbReference>
<evidence type="ECO:0000256" key="19">
    <source>
        <dbReference type="ARBA" id="ARBA00047209"/>
    </source>
</evidence>
<evidence type="ECO:0000256" key="14">
    <source>
        <dbReference type="ARBA" id="ARBA00022884"/>
    </source>
</evidence>
<keyword evidence="18" id="KW-0539">Nucleus</keyword>
<dbReference type="GO" id="GO:0005524">
    <property type="term" value="F:ATP binding"/>
    <property type="evidence" value="ECO:0007669"/>
    <property type="project" value="UniProtKB-UniRule"/>
</dbReference>
<evidence type="ECO:0000256" key="16">
    <source>
        <dbReference type="ARBA" id="ARBA00022990"/>
    </source>
</evidence>
<reference evidence="24 25" key="1">
    <citation type="submission" date="2025-04" db="UniProtKB">
        <authorList>
            <consortium name="RefSeq"/>
        </authorList>
    </citation>
    <scope>IDENTIFICATION</scope>
</reference>
<dbReference type="InterPro" id="IPR045864">
    <property type="entry name" value="aa-tRNA-synth_II/BPL/LPL"/>
</dbReference>
<dbReference type="Pfam" id="PF07973">
    <property type="entry name" value="tRNA_SAD"/>
    <property type="match status" value="1"/>
</dbReference>
<sequence length="965" mass="107337">MDSSLSASQIREKFIDFFRRYEHKYVDSSSTIPMDDPTLLFANAGMNQFKPIFLNTIDPSHPMAKLRRAANTQKCIRAGGKHNDLDDVGKDVYHHTFFEMLGSWSFGDYFKHLACKMALELLTQEFGISIERLYVTYFGGHADSGLEPDLECKQIWIDLGMEEARILPGSMKDNFWEMGDTGPCGPCSEIHFDRIGGRDASHLVNMDDPNVLEIWNLVFIQFNRESETELKPLPQKSIDTGLGLERLVSILQNKMSNYDTDLFVPYFEAIQKATGARHYTGKVGAEDTDGIDMAYRVLADHARTITIALSDGGRPDNAGRGYVLRRILRRAVRYSHELGAQRGFFASLVDVVVETLGNAFPELKKDPEMMKDIINEEEVQFLKTLNRGRRILDRKIMSLGESKTIPGDTAWLLYDTYGFPLDLTSLIAEEKDMVVDVAAFEEEKAAAQLKSHGKGAGDVDHIMLDIYAIEELRNKKIPATDDSPKYKYTSEENGNYNFEQVSASVQALRCDRAFCDEVTTGQECGVLLDTTSFYAEQGGQTFDEGYMVREDDSTEDRMEFTVKNTQVRGGYVLHLGTVYGTLKVGDRVTLRVDEARRRPIMCNHTATHILNFALRGVLGEADQRGSLVAPDRLRFDFTAKGALSTGEVRRTEEIACAMIKEEKQVYAMDAPLAKAKAIQGLRAVFDETYPDPVRIVSVGIPVEELLENPDSTAGSLTSIEFCGGTHLQNSGHAAPFVIVSEESIAKGIRRIVAVTGTEAQKAQRKADSLLQSLSGLGDKVKQQTAPNKDVQKDIADMTELIGTAMISQWKKDEMRESLKGLKKTMDDLDRNYKADIQKRVLEKTKEVMESSPNQALLVMEMETGASAKALNESLKLLKSHSPQTAAMLFTVDPDAGKITCLCQVPQDAANRGLKASEWVQELCPLLDGKGGGKDMSAQATGKNTQCMQEALQMANQFAQLKLGEN</sequence>
<evidence type="ECO:0000256" key="13">
    <source>
        <dbReference type="ARBA" id="ARBA00022843"/>
    </source>
</evidence>
<dbReference type="PANTHER" id="PTHR11777:SF36">
    <property type="entry name" value="ALANINE--TRNA LIGASE, CYTOPLASMIC"/>
    <property type="match status" value="1"/>
</dbReference>
<dbReference type="RefSeq" id="XP_029289149.1">
    <property type="nucleotide sequence ID" value="XM_029433289.1"/>
</dbReference>
<dbReference type="SUPFAM" id="SSF101353">
    <property type="entry name" value="Putative anticodon-binding domain of alanyl-tRNA synthetase (AlaRS)"/>
    <property type="match status" value="1"/>
</dbReference>
<dbReference type="GO" id="GO:0000049">
    <property type="term" value="F:tRNA binding"/>
    <property type="evidence" value="ECO:0007669"/>
    <property type="project" value="UniProtKB-KW"/>
</dbReference>
<dbReference type="InterPro" id="IPR018163">
    <property type="entry name" value="Thr/Ala-tRNA-synth_IIc_edit"/>
</dbReference>
<dbReference type="GO" id="GO:0008270">
    <property type="term" value="F:zinc ion binding"/>
    <property type="evidence" value="ECO:0007669"/>
    <property type="project" value="UniProtKB-UniRule"/>
</dbReference>
<evidence type="ECO:0000256" key="8">
    <source>
        <dbReference type="ARBA" id="ARBA00022598"/>
    </source>
</evidence>
<dbReference type="PRINTS" id="PR00980">
    <property type="entry name" value="TRNASYNTHALA"/>
</dbReference>
<dbReference type="Pfam" id="PF02272">
    <property type="entry name" value="DHHA1"/>
    <property type="match status" value="1"/>
</dbReference>
<proteinExistence type="inferred from homology"/>
<dbReference type="FunFam" id="3.30.980.10:FF:000004">
    <property type="entry name" value="Alanine--tRNA ligase, cytoplasmic"/>
    <property type="match status" value="1"/>
</dbReference>
<dbReference type="PANTHER" id="PTHR11777">
    <property type="entry name" value="ALANYL-TRNA SYNTHETASE"/>
    <property type="match status" value="1"/>
</dbReference>
<dbReference type="SMART" id="SM00863">
    <property type="entry name" value="tRNA_SAD"/>
    <property type="match status" value="1"/>
</dbReference>
<keyword evidence="12 21" id="KW-0067">ATP-binding</keyword>
<feature type="binding site" evidence="21">
    <location>
        <position position="722"/>
    </location>
    <ligand>
        <name>Zn(2+)</name>
        <dbReference type="ChEBI" id="CHEBI:29105"/>
    </ligand>
</feature>
<dbReference type="RefSeq" id="XP_029289147.1">
    <property type="nucleotide sequence ID" value="XM_029433287.1"/>
</dbReference>
<accession>A0A6J2PSJ2</accession>
<evidence type="ECO:0000256" key="18">
    <source>
        <dbReference type="ARBA" id="ARBA00023242"/>
    </source>
</evidence>
<feature type="domain" description="Alanyl-transfer RNA synthetases family profile" evidence="22">
    <location>
        <begin position="5"/>
        <end position="765"/>
    </location>
</feature>
<dbReference type="OrthoDB" id="2423964at2759"/>
<dbReference type="InterPro" id="IPR050058">
    <property type="entry name" value="Ala-tRNA_ligase"/>
</dbReference>
<comment type="subunit">
    <text evidence="21">Monomer. Interacts with ANKRD16; the interaction is direct.</text>
</comment>
<keyword evidence="5" id="KW-0963">Cytoplasm</keyword>
<dbReference type="InterPro" id="IPR003156">
    <property type="entry name" value="DHHA1_dom"/>
</dbReference>
<dbReference type="KEGG" id="cgob:115009341"/>
<keyword evidence="17 21" id="KW-0030">Aminoacyl-tRNA synthetase</keyword>
<dbReference type="GeneID" id="115009341"/>
<evidence type="ECO:0000256" key="11">
    <source>
        <dbReference type="ARBA" id="ARBA00022833"/>
    </source>
</evidence>
<evidence type="ECO:0000313" key="26">
    <source>
        <dbReference type="RefSeq" id="XP_029289149.1"/>
    </source>
</evidence>
<evidence type="ECO:0000256" key="4">
    <source>
        <dbReference type="ARBA" id="ARBA00022481"/>
    </source>
</evidence>
<evidence type="ECO:0000313" key="25">
    <source>
        <dbReference type="RefSeq" id="XP_029289148.1"/>
    </source>
</evidence>
<evidence type="ECO:0000256" key="1">
    <source>
        <dbReference type="ARBA" id="ARBA00008429"/>
    </source>
</evidence>
<comment type="cofactor">
    <cofactor evidence="21">
        <name>Zn(2+)</name>
        <dbReference type="ChEBI" id="CHEBI:29105"/>
    </cofactor>
    <text evidence="21">Binds 1 zinc ion per subunit.</text>
</comment>
<dbReference type="RefSeq" id="XP_029289148.1">
    <property type="nucleotide sequence ID" value="XM_029433288.1"/>
</dbReference>
<evidence type="ECO:0000313" key="23">
    <source>
        <dbReference type="Proteomes" id="UP000504630"/>
    </source>
</evidence>
<name>A0A6J2PSJ2_COTGO</name>
<evidence type="ECO:0000256" key="9">
    <source>
        <dbReference type="ARBA" id="ARBA00022723"/>
    </source>
</evidence>
<evidence type="ECO:0000256" key="10">
    <source>
        <dbReference type="ARBA" id="ARBA00022741"/>
    </source>
</evidence>
<dbReference type="AlphaFoldDB" id="A0A6J2PSJ2"/>
<dbReference type="GO" id="GO:0006419">
    <property type="term" value="P:alanyl-tRNA aminoacylation"/>
    <property type="evidence" value="ECO:0007669"/>
    <property type="project" value="InterPro"/>
</dbReference>
<keyword evidence="11 21" id="KW-0862">Zinc</keyword>
<keyword evidence="8 21" id="KW-0436">Ligase</keyword>
<evidence type="ECO:0000256" key="21">
    <source>
        <dbReference type="HAMAP-Rule" id="MF_03133"/>
    </source>
</evidence>
<dbReference type="FunFam" id="3.10.310.40:FF:000002">
    <property type="entry name" value="alanine--tRNA ligase, cytoplasmic"/>
    <property type="match status" value="1"/>
</dbReference>
<evidence type="ECO:0000259" key="22">
    <source>
        <dbReference type="PROSITE" id="PS50860"/>
    </source>
</evidence>
<dbReference type="PROSITE" id="PS50860">
    <property type="entry name" value="AA_TRNA_LIGASE_II_ALA"/>
    <property type="match status" value="1"/>
</dbReference>
<dbReference type="InterPro" id="IPR002318">
    <property type="entry name" value="Ala-tRNA-lgiase_IIc"/>
</dbReference>
<keyword evidence="13" id="KW-0832">Ubl conjugation</keyword>
<comment type="function">
    <text evidence="21">Catalyzes the attachment of alanine to tRNA(Ala) in a two-step reaction: alanine is first activated by ATP to form Ala-AMP and then transferred to the acceptor end of tRNA(Ala). Also edits incorrectly charged tRNA(Ala) via its editing domain.</text>
</comment>
<evidence type="ECO:0000256" key="12">
    <source>
        <dbReference type="ARBA" id="ARBA00022840"/>
    </source>
</evidence>
<dbReference type="GO" id="GO:0005739">
    <property type="term" value="C:mitochondrion"/>
    <property type="evidence" value="ECO:0007669"/>
    <property type="project" value="TreeGrafter"/>
</dbReference>
<dbReference type="Proteomes" id="UP000504630">
    <property type="component" value="Chromosome 6"/>
</dbReference>
<comment type="domain">
    <text evidence="21">Consists of three domains; the N-terminal catalytic domain, the editing domain and the C-terminal C-Ala domain. The editing domain removes incorrectly charged amino acids, while the C-Ala domain, along with tRNA(Ala), serves as a bridge to cooperatively bring together the editing and aminoacylation centers thus stimulating deacylation of misacylated tRNAs.</text>
</comment>